<comment type="caution">
    <text evidence="3">The sequence shown here is derived from an EMBL/GenBank/DDBJ whole genome shotgun (WGS) entry which is preliminary data.</text>
</comment>
<dbReference type="PANTHER" id="PTHR27003">
    <property type="entry name" value="OS07G0166700 PROTEIN"/>
    <property type="match status" value="1"/>
</dbReference>
<dbReference type="InterPro" id="IPR011009">
    <property type="entry name" value="Kinase-like_dom_sf"/>
</dbReference>
<dbReference type="SMART" id="SM00219">
    <property type="entry name" value="TyrKc"/>
    <property type="match status" value="1"/>
</dbReference>
<sequence>MQPPHMPLAHGARPISGMQGFPHVMIGADGFPMLDLGSGGPDDDSQYQHGFEVHYDDQNGDGNNFRNDESKSQEDCQASMKGVSKLFRTSKKGAKPSTSSPLPEGLCRQFSLAEMKIATNNFDANLVIGEGDFGTAYKGFFNDCNVTRIVTIKRMKLEDLRNEVVFVGQLHHPNLISLIGYCIDEGVNILVYEFMVNGDLFRNLHDRLSEAMDFKLMEKRQGLVKWAQKCKREGIIKEKIDPYLMGKIDPECFKIYVDVAISCVRNKGEARPTMGEVELILEHALELQQSADAAMKDVVSTGDVLAISIAAESKKEEEKAMGVNLDNVPFDDNEEEEEEAGESCSPLTCHWHVEPNLSQGCWGQEMLSLGGGPDDDSQYEHGFEVHVIIKMVLVIASEIMKAKVRKIAKVPLSRISDRCHQLSGK</sequence>
<dbReference type="GO" id="GO:0005524">
    <property type="term" value="F:ATP binding"/>
    <property type="evidence" value="ECO:0007669"/>
    <property type="project" value="InterPro"/>
</dbReference>
<name>A0A8J4RJA7_9ROSI</name>
<feature type="domain" description="Protein kinase" evidence="2">
    <location>
        <begin position="122"/>
        <end position="425"/>
    </location>
</feature>
<accession>A0A8J4RJA7</accession>
<dbReference type="GO" id="GO:0009506">
    <property type="term" value="C:plasmodesma"/>
    <property type="evidence" value="ECO:0007669"/>
    <property type="project" value="TreeGrafter"/>
</dbReference>
<reference evidence="3" key="1">
    <citation type="submission" date="2020-03" db="EMBL/GenBank/DDBJ databases">
        <title>Castanea mollissima Vanexum genome sequencing.</title>
        <authorList>
            <person name="Staton M."/>
        </authorList>
    </citation>
    <scope>NUCLEOTIDE SEQUENCE</scope>
    <source>
        <tissue evidence="3">Leaf</tissue>
    </source>
</reference>
<evidence type="ECO:0000313" key="3">
    <source>
        <dbReference type="EMBL" id="KAF3966004.1"/>
    </source>
</evidence>
<dbReference type="InterPro" id="IPR045272">
    <property type="entry name" value="ANXUR1/2-like"/>
</dbReference>
<dbReference type="InterPro" id="IPR020635">
    <property type="entry name" value="Tyr_kinase_cat_dom"/>
</dbReference>
<evidence type="ECO:0000259" key="2">
    <source>
        <dbReference type="PROSITE" id="PS50011"/>
    </source>
</evidence>
<dbReference type="PANTHER" id="PTHR27003:SF278">
    <property type="entry name" value="RECEPTOR-LIKE PROTEIN KINASE ANXUR2"/>
    <property type="match status" value="1"/>
</dbReference>
<dbReference type="PROSITE" id="PS50011">
    <property type="entry name" value="PROTEIN_KINASE_DOM"/>
    <property type="match status" value="1"/>
</dbReference>
<dbReference type="Gene3D" id="3.30.200.20">
    <property type="entry name" value="Phosphorylase Kinase, domain 1"/>
    <property type="match status" value="1"/>
</dbReference>
<evidence type="ECO:0000256" key="1">
    <source>
        <dbReference type="SAM" id="MobiDB-lite"/>
    </source>
</evidence>
<gene>
    <name evidence="3" type="ORF">CMV_009851</name>
</gene>
<dbReference type="InterPro" id="IPR001245">
    <property type="entry name" value="Ser-Thr/Tyr_kinase_cat_dom"/>
</dbReference>
<dbReference type="GO" id="GO:0005886">
    <property type="term" value="C:plasma membrane"/>
    <property type="evidence" value="ECO:0007669"/>
    <property type="project" value="TreeGrafter"/>
</dbReference>
<proteinExistence type="predicted"/>
<dbReference type="AlphaFoldDB" id="A0A8J4RJA7"/>
<organism evidence="3 4">
    <name type="scientific">Castanea mollissima</name>
    <name type="common">Chinese chestnut</name>
    <dbReference type="NCBI Taxonomy" id="60419"/>
    <lineage>
        <taxon>Eukaryota</taxon>
        <taxon>Viridiplantae</taxon>
        <taxon>Streptophyta</taxon>
        <taxon>Embryophyta</taxon>
        <taxon>Tracheophyta</taxon>
        <taxon>Spermatophyta</taxon>
        <taxon>Magnoliopsida</taxon>
        <taxon>eudicotyledons</taxon>
        <taxon>Gunneridae</taxon>
        <taxon>Pentapetalae</taxon>
        <taxon>rosids</taxon>
        <taxon>fabids</taxon>
        <taxon>Fagales</taxon>
        <taxon>Fagaceae</taxon>
        <taxon>Castanea</taxon>
    </lineage>
</organism>
<dbReference type="Proteomes" id="UP000737018">
    <property type="component" value="Unassembled WGS sequence"/>
</dbReference>
<dbReference type="EMBL" id="JRKL02001108">
    <property type="protein sequence ID" value="KAF3966004.1"/>
    <property type="molecule type" value="Genomic_DNA"/>
</dbReference>
<dbReference type="InterPro" id="IPR000719">
    <property type="entry name" value="Prot_kinase_dom"/>
</dbReference>
<dbReference type="SUPFAM" id="SSF56112">
    <property type="entry name" value="Protein kinase-like (PK-like)"/>
    <property type="match status" value="1"/>
</dbReference>
<feature type="region of interest" description="Disordered" evidence="1">
    <location>
        <begin position="35"/>
        <end position="78"/>
    </location>
</feature>
<evidence type="ECO:0000313" key="4">
    <source>
        <dbReference type="Proteomes" id="UP000737018"/>
    </source>
</evidence>
<protein>
    <recommendedName>
        <fullName evidence="2">Protein kinase domain-containing protein</fullName>
    </recommendedName>
</protein>
<dbReference type="OrthoDB" id="1739218at2759"/>
<dbReference type="Gene3D" id="1.10.510.10">
    <property type="entry name" value="Transferase(Phosphotransferase) domain 1"/>
    <property type="match status" value="1"/>
</dbReference>
<keyword evidence="4" id="KW-1185">Reference proteome</keyword>
<dbReference type="Pfam" id="PF07714">
    <property type="entry name" value="PK_Tyr_Ser-Thr"/>
    <property type="match status" value="1"/>
</dbReference>
<dbReference type="GO" id="GO:0004714">
    <property type="term" value="F:transmembrane receptor protein tyrosine kinase activity"/>
    <property type="evidence" value="ECO:0007669"/>
    <property type="project" value="InterPro"/>
</dbReference>